<organism evidence="2 3">
    <name type="scientific">Dichotomopilus funicola</name>
    <dbReference type="NCBI Taxonomy" id="1934379"/>
    <lineage>
        <taxon>Eukaryota</taxon>
        <taxon>Fungi</taxon>
        <taxon>Dikarya</taxon>
        <taxon>Ascomycota</taxon>
        <taxon>Pezizomycotina</taxon>
        <taxon>Sordariomycetes</taxon>
        <taxon>Sordariomycetidae</taxon>
        <taxon>Sordariales</taxon>
        <taxon>Chaetomiaceae</taxon>
        <taxon>Dichotomopilus</taxon>
    </lineage>
</organism>
<dbReference type="RefSeq" id="XP_062638006.1">
    <property type="nucleotide sequence ID" value="XM_062780329.1"/>
</dbReference>
<evidence type="ECO:0000256" key="1">
    <source>
        <dbReference type="SAM" id="MobiDB-lite"/>
    </source>
</evidence>
<dbReference type="AlphaFoldDB" id="A0AAN6ZMD8"/>
<keyword evidence="3" id="KW-1185">Reference proteome</keyword>
<sequence>MGDEAAKQEPKAGKGKAVTRPGEGDDAADLQASGTSLPQMVQSAASFLLSGPPAGSGLGASDEKGGSSRVGEALARAGESSVQLRSNLPAPGGATLRSGQAQDHIAQEEASFSAFLNSDNAPALTVPEEMQNAWQPAAPRSAIPAAERAEQPNSHSVAEQQARDGNDVVAMLSGDGDLEQVFAEVGAAPSPSDLANLREALFGEGAENRVPSSAWDNVLNFIPEYLRAAPTESIGPGDPVSQHLGTSNTGEAWESWLDQWSRVLTSYQDEVWGDLNALVEEARAEVQQIEEIKPGDKPIEPTALLRLRTILGHLRGP</sequence>
<dbReference type="Proteomes" id="UP001302676">
    <property type="component" value="Unassembled WGS sequence"/>
</dbReference>
<evidence type="ECO:0000313" key="2">
    <source>
        <dbReference type="EMBL" id="KAK4144635.1"/>
    </source>
</evidence>
<dbReference type="GeneID" id="87816942"/>
<proteinExistence type="predicted"/>
<gene>
    <name evidence="2" type="ORF">C8A04DRAFT_27571</name>
</gene>
<evidence type="ECO:0000313" key="3">
    <source>
        <dbReference type="Proteomes" id="UP001302676"/>
    </source>
</evidence>
<name>A0AAN6ZMD8_9PEZI</name>
<feature type="compositionally biased region" description="Polar residues" evidence="1">
    <location>
        <begin position="32"/>
        <end position="45"/>
    </location>
</feature>
<feature type="compositionally biased region" description="Basic and acidic residues" evidence="1">
    <location>
        <begin position="1"/>
        <end position="12"/>
    </location>
</feature>
<feature type="region of interest" description="Disordered" evidence="1">
    <location>
        <begin position="1"/>
        <end position="103"/>
    </location>
</feature>
<reference evidence="2" key="1">
    <citation type="journal article" date="2023" name="Mol. Phylogenet. Evol.">
        <title>Genome-scale phylogeny and comparative genomics of the fungal order Sordariales.</title>
        <authorList>
            <person name="Hensen N."/>
            <person name="Bonometti L."/>
            <person name="Westerberg I."/>
            <person name="Brannstrom I.O."/>
            <person name="Guillou S."/>
            <person name="Cros-Aarteil S."/>
            <person name="Calhoun S."/>
            <person name="Haridas S."/>
            <person name="Kuo A."/>
            <person name="Mondo S."/>
            <person name="Pangilinan J."/>
            <person name="Riley R."/>
            <person name="LaButti K."/>
            <person name="Andreopoulos B."/>
            <person name="Lipzen A."/>
            <person name="Chen C."/>
            <person name="Yan M."/>
            <person name="Daum C."/>
            <person name="Ng V."/>
            <person name="Clum A."/>
            <person name="Steindorff A."/>
            <person name="Ohm R.A."/>
            <person name="Martin F."/>
            <person name="Silar P."/>
            <person name="Natvig D.O."/>
            <person name="Lalanne C."/>
            <person name="Gautier V."/>
            <person name="Ament-Velasquez S.L."/>
            <person name="Kruys A."/>
            <person name="Hutchinson M.I."/>
            <person name="Powell A.J."/>
            <person name="Barry K."/>
            <person name="Miller A.N."/>
            <person name="Grigoriev I.V."/>
            <person name="Debuchy R."/>
            <person name="Gladieux P."/>
            <person name="Hiltunen Thoren M."/>
            <person name="Johannesson H."/>
        </authorList>
    </citation>
    <scope>NUCLEOTIDE SEQUENCE</scope>
    <source>
        <strain evidence="2">CBS 141.50</strain>
    </source>
</reference>
<dbReference type="EMBL" id="MU853575">
    <property type="protein sequence ID" value="KAK4144635.1"/>
    <property type="molecule type" value="Genomic_DNA"/>
</dbReference>
<reference evidence="2" key="2">
    <citation type="submission" date="2023-05" db="EMBL/GenBank/DDBJ databases">
        <authorList>
            <consortium name="Lawrence Berkeley National Laboratory"/>
            <person name="Steindorff A."/>
            <person name="Hensen N."/>
            <person name="Bonometti L."/>
            <person name="Westerberg I."/>
            <person name="Brannstrom I.O."/>
            <person name="Guillou S."/>
            <person name="Cros-Aarteil S."/>
            <person name="Calhoun S."/>
            <person name="Haridas S."/>
            <person name="Kuo A."/>
            <person name="Mondo S."/>
            <person name="Pangilinan J."/>
            <person name="Riley R."/>
            <person name="Labutti K."/>
            <person name="Andreopoulos B."/>
            <person name="Lipzen A."/>
            <person name="Chen C."/>
            <person name="Yanf M."/>
            <person name="Daum C."/>
            <person name="Ng V."/>
            <person name="Clum A."/>
            <person name="Ohm R."/>
            <person name="Martin F."/>
            <person name="Silar P."/>
            <person name="Natvig D."/>
            <person name="Lalanne C."/>
            <person name="Gautier V."/>
            <person name="Ament-Velasquez S.L."/>
            <person name="Kruys A."/>
            <person name="Hutchinson M.I."/>
            <person name="Powell A.J."/>
            <person name="Barry K."/>
            <person name="Miller A.N."/>
            <person name="Grigoriev I.V."/>
            <person name="Debuchy R."/>
            <person name="Gladieux P."/>
            <person name="Thoren M.H."/>
            <person name="Johannesson H."/>
        </authorList>
    </citation>
    <scope>NUCLEOTIDE SEQUENCE</scope>
    <source>
        <strain evidence="2">CBS 141.50</strain>
    </source>
</reference>
<accession>A0AAN6ZMD8</accession>
<comment type="caution">
    <text evidence="2">The sequence shown here is derived from an EMBL/GenBank/DDBJ whole genome shotgun (WGS) entry which is preliminary data.</text>
</comment>
<protein>
    <submittedName>
        <fullName evidence="2">Uncharacterized protein</fullName>
    </submittedName>
</protein>